<feature type="transmembrane region" description="Helical" evidence="1">
    <location>
        <begin position="118"/>
        <end position="135"/>
    </location>
</feature>
<feature type="transmembrane region" description="Helical" evidence="1">
    <location>
        <begin position="288"/>
        <end position="312"/>
    </location>
</feature>
<dbReference type="AlphaFoldDB" id="A0A0W8IJ89"/>
<feature type="transmembrane region" description="Helical" evidence="1">
    <location>
        <begin position="165"/>
        <end position="183"/>
    </location>
</feature>
<dbReference type="InterPro" id="IPR052734">
    <property type="entry name" value="Nod_factor_acetyltransferase"/>
</dbReference>
<dbReference type="STRING" id="317018.AVL63_07535"/>
<dbReference type="InterPro" id="IPR002656">
    <property type="entry name" value="Acyl_transf_3_dom"/>
</dbReference>
<reference evidence="4" key="1">
    <citation type="submission" date="2015-12" db="EMBL/GenBank/DDBJ databases">
        <authorList>
            <person name="Nair G.R."/>
            <person name="Kaur G."/>
            <person name="Mayilraj S."/>
        </authorList>
    </citation>
    <scope>NUCLEOTIDE SEQUENCE [LARGE SCALE GENOMIC DNA]</scope>
    <source>
        <strain evidence="4">CD08_7</strain>
    </source>
</reference>
<dbReference type="PANTHER" id="PTHR37312:SF1">
    <property type="entry name" value="MEMBRANE-BOUND ACYLTRANSFERASE YKRP-RELATED"/>
    <property type="match status" value="1"/>
</dbReference>
<keyword evidence="4" id="KW-1185">Reference proteome</keyword>
<comment type="caution">
    <text evidence="3">The sequence shown here is derived from an EMBL/GenBank/DDBJ whole genome shotgun (WGS) entry which is preliminary data.</text>
</comment>
<accession>A0A0W8IJ89</accession>
<protein>
    <recommendedName>
        <fullName evidence="2">Acyltransferase 3 domain-containing protein</fullName>
    </recommendedName>
</protein>
<dbReference type="GO" id="GO:0016747">
    <property type="term" value="F:acyltransferase activity, transferring groups other than amino-acyl groups"/>
    <property type="evidence" value="ECO:0007669"/>
    <property type="project" value="InterPro"/>
</dbReference>
<sequence length="374" mass="39939">MTTPAPRPVSARNLGIDLLRVISVAAVVIGHAWVGMPGADYLQIWRMPLFFFLAGFFFSTSRTLRGELQARTRSLAVPYAVWLLLLSAGVLAMTQTPWPFEPGTIRGALIGGARTDMPFLAFWFISVLFFAALLLRAVLALPWWAGAAVGLAGLTLAQLPDSAMAYTPLGVGLVPACMAFMLAGHWFGRFMRSPRGLSLPGKPWIGLLCLGIGFGALAAGAGTMNIKWSGFGTFLLSPVVSVMISIGLVLLFSTTVNALLGGPRPAEAGPDGAATHRSTESPARRGRVLGVVISELVQTATFVVFAHAMVLYLLLRLFELENPVLRTVIALIICWGLGILVNRTPLSGPLNGLPRSALRRRRADHTGGKIASKT</sequence>
<keyword evidence="1" id="KW-0812">Transmembrane</keyword>
<feature type="transmembrane region" description="Helical" evidence="1">
    <location>
        <begin position="142"/>
        <end position="159"/>
    </location>
</feature>
<dbReference type="Pfam" id="PF01757">
    <property type="entry name" value="Acyl_transf_3"/>
    <property type="match status" value="1"/>
</dbReference>
<keyword evidence="1" id="KW-0472">Membrane</keyword>
<feature type="transmembrane region" description="Helical" evidence="1">
    <location>
        <begin position="21"/>
        <end position="39"/>
    </location>
</feature>
<feature type="domain" description="Acyltransferase 3" evidence="2">
    <location>
        <begin position="14"/>
        <end position="340"/>
    </location>
</feature>
<feature type="transmembrane region" description="Helical" evidence="1">
    <location>
        <begin position="76"/>
        <end position="98"/>
    </location>
</feature>
<feature type="transmembrane region" description="Helical" evidence="1">
    <location>
        <begin position="45"/>
        <end position="64"/>
    </location>
</feature>
<gene>
    <name evidence="3" type="ORF">AVL63_07535</name>
</gene>
<dbReference type="EMBL" id="LQBM01000001">
    <property type="protein sequence ID" value="KUG60258.1"/>
    <property type="molecule type" value="Genomic_DNA"/>
</dbReference>
<evidence type="ECO:0000259" key="2">
    <source>
        <dbReference type="Pfam" id="PF01757"/>
    </source>
</evidence>
<name>A0A0W8IJ89_9MICC</name>
<evidence type="ECO:0000313" key="4">
    <source>
        <dbReference type="Proteomes" id="UP000054023"/>
    </source>
</evidence>
<proteinExistence type="predicted"/>
<feature type="transmembrane region" description="Helical" evidence="1">
    <location>
        <begin position="230"/>
        <end position="252"/>
    </location>
</feature>
<dbReference type="Proteomes" id="UP000054023">
    <property type="component" value="Unassembled WGS sequence"/>
</dbReference>
<organism evidence="3 4">
    <name type="scientific">Nesterenkonia jeotgali</name>
    <dbReference type="NCBI Taxonomy" id="317018"/>
    <lineage>
        <taxon>Bacteria</taxon>
        <taxon>Bacillati</taxon>
        <taxon>Actinomycetota</taxon>
        <taxon>Actinomycetes</taxon>
        <taxon>Micrococcales</taxon>
        <taxon>Micrococcaceae</taxon>
        <taxon>Nesterenkonia</taxon>
    </lineage>
</organism>
<dbReference type="OrthoDB" id="3746662at2"/>
<feature type="transmembrane region" description="Helical" evidence="1">
    <location>
        <begin position="324"/>
        <end position="341"/>
    </location>
</feature>
<feature type="transmembrane region" description="Helical" evidence="1">
    <location>
        <begin position="204"/>
        <end position="224"/>
    </location>
</feature>
<keyword evidence="1" id="KW-1133">Transmembrane helix</keyword>
<dbReference type="PANTHER" id="PTHR37312">
    <property type="entry name" value="MEMBRANE-BOUND ACYLTRANSFERASE YKRP-RELATED"/>
    <property type="match status" value="1"/>
</dbReference>
<evidence type="ECO:0000313" key="3">
    <source>
        <dbReference type="EMBL" id="KUG60258.1"/>
    </source>
</evidence>
<evidence type="ECO:0000256" key="1">
    <source>
        <dbReference type="SAM" id="Phobius"/>
    </source>
</evidence>
<dbReference type="RefSeq" id="WP_058887243.1">
    <property type="nucleotide sequence ID" value="NZ_LQBM01000001.1"/>
</dbReference>